<organism evidence="2 3">
    <name type="scientific">Aspergillus carbonarius (strain ITEM 5010)</name>
    <dbReference type="NCBI Taxonomy" id="602072"/>
    <lineage>
        <taxon>Eukaryota</taxon>
        <taxon>Fungi</taxon>
        <taxon>Dikarya</taxon>
        <taxon>Ascomycota</taxon>
        <taxon>Pezizomycotina</taxon>
        <taxon>Eurotiomycetes</taxon>
        <taxon>Eurotiomycetidae</taxon>
        <taxon>Eurotiales</taxon>
        <taxon>Aspergillaceae</taxon>
        <taxon>Aspergillus</taxon>
        <taxon>Aspergillus subgen. Circumdati</taxon>
    </lineage>
</organism>
<dbReference type="STRING" id="602072.A0A1R3RMV0"/>
<proteinExistence type="inferred from homology"/>
<comment type="similarity">
    <text evidence="1">Belongs to the choline/ethanolamine kinase family.</text>
</comment>
<dbReference type="SUPFAM" id="SSF56112">
    <property type="entry name" value="Protein kinase-like (PK-like)"/>
    <property type="match status" value="1"/>
</dbReference>
<dbReference type="OrthoDB" id="3649325at2759"/>
<sequence>MTPCTTISIPILIPKTNPLPKPTIKEIISTILPIEWPHVDPESLIVTYTTGYANTNCIVSRPVPKHTPHSEPLKVFFKIHGPLDGEIEVFKHLVPTKHEEAQLCYEYGQSGLGAKVYGFFQTPDGMFGRVDEFLDARPLEPADVEKEDIRADIAKAHAVFHAMGTTPLRGNPVRAYYDAVVPELGRYYKMGKLKRLAKEGGVSMDELVEYDFVSRLGRVIDRLDGIGAKKGWCIHDVQLRNVMVKNVPKEGESRVVLIDFEFVFQNYRAFDIGGHFLQKMFQWFDEENKIADCRPYLEEEKRHFCEEYAKQWNESTGDEDTGEQVFMEAELGVILAISFEIHNMLCYMDQDDDRDPLNLLALNRMFGEFVKQYGKLGLESDV</sequence>
<dbReference type="InterPro" id="IPR011009">
    <property type="entry name" value="Kinase-like_dom_sf"/>
</dbReference>
<dbReference type="PANTHER" id="PTHR22603:SF93">
    <property type="entry name" value="RE24176P"/>
    <property type="match status" value="1"/>
</dbReference>
<evidence type="ECO:0000313" key="3">
    <source>
        <dbReference type="Proteomes" id="UP000188318"/>
    </source>
</evidence>
<name>A0A1R3RMV0_ASPC5</name>
<dbReference type="Pfam" id="PF01633">
    <property type="entry name" value="Choline_kinase"/>
    <property type="match status" value="1"/>
</dbReference>
<dbReference type="GO" id="GO:0005737">
    <property type="term" value="C:cytoplasm"/>
    <property type="evidence" value="ECO:0007669"/>
    <property type="project" value="TreeGrafter"/>
</dbReference>
<dbReference type="PANTHER" id="PTHR22603">
    <property type="entry name" value="CHOLINE/ETHANOALAMINE KINASE"/>
    <property type="match status" value="1"/>
</dbReference>
<dbReference type="AlphaFoldDB" id="A0A1R3RMV0"/>
<reference evidence="3" key="1">
    <citation type="journal article" date="2017" name="Genome Biol.">
        <title>Comparative genomics reveals high biological diversity and specific adaptations in the industrially and medically important fungal genus Aspergillus.</title>
        <authorList>
            <person name="de Vries R.P."/>
            <person name="Riley R."/>
            <person name="Wiebenga A."/>
            <person name="Aguilar-Osorio G."/>
            <person name="Amillis S."/>
            <person name="Uchima C.A."/>
            <person name="Anderluh G."/>
            <person name="Asadollahi M."/>
            <person name="Askin M."/>
            <person name="Barry K."/>
            <person name="Battaglia E."/>
            <person name="Bayram O."/>
            <person name="Benocci T."/>
            <person name="Braus-Stromeyer S.A."/>
            <person name="Caldana C."/>
            <person name="Canovas D."/>
            <person name="Cerqueira G.C."/>
            <person name="Chen F."/>
            <person name="Chen W."/>
            <person name="Choi C."/>
            <person name="Clum A."/>
            <person name="Dos Santos R.A."/>
            <person name="Damasio A.R."/>
            <person name="Diallinas G."/>
            <person name="Emri T."/>
            <person name="Fekete E."/>
            <person name="Flipphi M."/>
            <person name="Freyberg S."/>
            <person name="Gallo A."/>
            <person name="Gournas C."/>
            <person name="Habgood R."/>
            <person name="Hainaut M."/>
            <person name="Harispe M.L."/>
            <person name="Henrissat B."/>
            <person name="Hilden K.S."/>
            <person name="Hope R."/>
            <person name="Hossain A."/>
            <person name="Karabika E."/>
            <person name="Karaffa L."/>
            <person name="Karanyi Z."/>
            <person name="Krasevec N."/>
            <person name="Kuo A."/>
            <person name="Kusch H."/>
            <person name="LaButti K."/>
            <person name="Lagendijk E.L."/>
            <person name="Lapidus A."/>
            <person name="Levasseur A."/>
            <person name="Lindquist E."/>
            <person name="Lipzen A."/>
            <person name="Logrieco A.F."/>
            <person name="MacCabe A."/>
            <person name="Maekelae M.R."/>
            <person name="Malavazi I."/>
            <person name="Melin P."/>
            <person name="Meyer V."/>
            <person name="Mielnichuk N."/>
            <person name="Miskei M."/>
            <person name="Molnar A.P."/>
            <person name="Mule G."/>
            <person name="Ngan C.Y."/>
            <person name="Orejas M."/>
            <person name="Orosz E."/>
            <person name="Ouedraogo J.P."/>
            <person name="Overkamp K.M."/>
            <person name="Park H.-S."/>
            <person name="Perrone G."/>
            <person name="Piumi F."/>
            <person name="Punt P.J."/>
            <person name="Ram A.F."/>
            <person name="Ramon A."/>
            <person name="Rauscher S."/>
            <person name="Record E."/>
            <person name="Riano-Pachon D.M."/>
            <person name="Robert V."/>
            <person name="Roehrig J."/>
            <person name="Ruller R."/>
            <person name="Salamov A."/>
            <person name="Salih N.S."/>
            <person name="Samson R.A."/>
            <person name="Sandor E."/>
            <person name="Sanguinetti M."/>
            <person name="Schuetze T."/>
            <person name="Sepcic K."/>
            <person name="Shelest E."/>
            <person name="Sherlock G."/>
            <person name="Sophianopoulou V."/>
            <person name="Squina F.M."/>
            <person name="Sun H."/>
            <person name="Susca A."/>
            <person name="Todd R.B."/>
            <person name="Tsang A."/>
            <person name="Unkles S.E."/>
            <person name="van de Wiele N."/>
            <person name="van Rossen-Uffink D."/>
            <person name="Oliveira J.V."/>
            <person name="Vesth T.C."/>
            <person name="Visser J."/>
            <person name="Yu J.-H."/>
            <person name="Zhou M."/>
            <person name="Andersen M.R."/>
            <person name="Archer D.B."/>
            <person name="Baker S.E."/>
            <person name="Benoit I."/>
            <person name="Brakhage A.A."/>
            <person name="Braus G.H."/>
            <person name="Fischer R."/>
            <person name="Frisvad J.C."/>
            <person name="Goldman G.H."/>
            <person name="Houbraken J."/>
            <person name="Oakley B."/>
            <person name="Pocsi I."/>
            <person name="Scazzocchio C."/>
            <person name="Seiboth B."/>
            <person name="vanKuyk P.A."/>
            <person name="Wortman J."/>
            <person name="Dyer P.S."/>
            <person name="Grigoriev I.V."/>
        </authorList>
    </citation>
    <scope>NUCLEOTIDE SEQUENCE [LARGE SCALE GENOMIC DNA]</scope>
    <source>
        <strain evidence="3">ITEM 5010</strain>
    </source>
</reference>
<evidence type="ECO:0000313" key="2">
    <source>
        <dbReference type="EMBL" id="OOF95818.1"/>
    </source>
</evidence>
<dbReference type="GO" id="GO:0006646">
    <property type="term" value="P:phosphatidylethanolamine biosynthetic process"/>
    <property type="evidence" value="ECO:0007669"/>
    <property type="project" value="TreeGrafter"/>
</dbReference>
<dbReference type="OMA" id="IDFEFVM"/>
<gene>
    <name evidence="2" type="ORF">ASPCADRAFT_207171</name>
</gene>
<dbReference type="EMBL" id="KV907499">
    <property type="protein sequence ID" value="OOF95818.1"/>
    <property type="molecule type" value="Genomic_DNA"/>
</dbReference>
<dbReference type="Gene3D" id="3.30.200.20">
    <property type="entry name" value="Phosphorylase Kinase, domain 1"/>
    <property type="match status" value="1"/>
</dbReference>
<accession>A0A1R3RMV0</accession>
<dbReference type="VEuPathDB" id="FungiDB:ASPCADRAFT_207171"/>
<protein>
    <recommendedName>
        <fullName evidence="4">Aminoglycoside phosphotransferase domain-containing protein</fullName>
    </recommendedName>
</protein>
<evidence type="ECO:0008006" key="4">
    <source>
        <dbReference type="Google" id="ProtNLM"/>
    </source>
</evidence>
<dbReference type="Gene3D" id="3.90.1200.10">
    <property type="match status" value="1"/>
</dbReference>
<dbReference type="GO" id="GO:0004305">
    <property type="term" value="F:ethanolamine kinase activity"/>
    <property type="evidence" value="ECO:0007669"/>
    <property type="project" value="TreeGrafter"/>
</dbReference>
<evidence type="ECO:0000256" key="1">
    <source>
        <dbReference type="ARBA" id="ARBA00038211"/>
    </source>
</evidence>
<dbReference type="Proteomes" id="UP000188318">
    <property type="component" value="Unassembled WGS sequence"/>
</dbReference>
<dbReference type="GO" id="GO:0004103">
    <property type="term" value="F:choline kinase activity"/>
    <property type="evidence" value="ECO:0007669"/>
    <property type="project" value="TreeGrafter"/>
</dbReference>
<keyword evidence="3" id="KW-1185">Reference proteome</keyword>